<keyword evidence="2" id="KW-0479">Metal-binding</keyword>
<dbReference type="NCBIfam" id="TIGR01549">
    <property type="entry name" value="HAD-SF-IA-v1"/>
    <property type="match status" value="1"/>
</dbReference>
<dbReference type="Pfam" id="PF15632">
    <property type="entry name" value="ATPgrasp_Ter"/>
    <property type="match status" value="1"/>
</dbReference>
<evidence type="ECO:0000256" key="3">
    <source>
        <dbReference type="ARBA" id="ARBA00022801"/>
    </source>
</evidence>
<dbReference type="GO" id="GO:0016787">
    <property type="term" value="F:hydrolase activity"/>
    <property type="evidence" value="ECO:0007669"/>
    <property type="project" value="UniProtKB-KW"/>
</dbReference>
<comment type="cofactor">
    <cofactor evidence="1">
        <name>Mg(2+)</name>
        <dbReference type="ChEBI" id="CHEBI:18420"/>
    </cofactor>
</comment>
<protein>
    <submittedName>
        <fullName evidence="7">HAD-IA family hydrolase</fullName>
    </submittedName>
</protein>
<dbReference type="InterPro" id="IPR051400">
    <property type="entry name" value="HAD-like_hydrolase"/>
</dbReference>
<keyword evidence="3 7" id="KW-0378">Hydrolase</keyword>
<evidence type="ECO:0000256" key="1">
    <source>
        <dbReference type="ARBA" id="ARBA00001946"/>
    </source>
</evidence>
<dbReference type="Gene3D" id="3.40.50.1000">
    <property type="entry name" value="HAD superfamily/HAD-like"/>
    <property type="match status" value="1"/>
</dbReference>
<dbReference type="RefSeq" id="WP_394471828.1">
    <property type="nucleotide sequence ID" value="NZ_JBIGHY010000006.1"/>
</dbReference>
<dbReference type="InterPro" id="IPR023214">
    <property type="entry name" value="HAD_sf"/>
</dbReference>
<dbReference type="InterPro" id="IPR006439">
    <property type="entry name" value="HAD-SF_hydro_IA"/>
</dbReference>
<evidence type="ECO:0000259" key="6">
    <source>
        <dbReference type="PROSITE" id="PS50975"/>
    </source>
</evidence>
<evidence type="ECO:0000313" key="8">
    <source>
        <dbReference type="Proteomes" id="UP001606300"/>
    </source>
</evidence>
<dbReference type="Gene3D" id="3.30.1490.20">
    <property type="entry name" value="ATP-grasp fold, A domain"/>
    <property type="match status" value="1"/>
</dbReference>
<dbReference type="Pfam" id="PF21360">
    <property type="entry name" value="PylC-like_N"/>
    <property type="match status" value="1"/>
</dbReference>
<dbReference type="SUPFAM" id="SSF56784">
    <property type="entry name" value="HAD-like"/>
    <property type="match status" value="1"/>
</dbReference>
<gene>
    <name evidence="7" type="ORF">ACG02S_17860</name>
</gene>
<dbReference type="PROSITE" id="PS50975">
    <property type="entry name" value="ATP_GRASP"/>
    <property type="match status" value="1"/>
</dbReference>
<sequence>MNVFFLNVGRRCELVEAFARALPAVSPGLIWGSDPNPLAPALAVVDRRIELPTPIDSDAFIDALCAFLVHERIDLVIPTIDPDLVRLDRWRAALAERAPDARLLLSPPRVIQIARDKRLSRDAFAALGAEVPEAVDPSAPDLTFPLFIKPASGSASIGAVRVEDADELRARLAETADPMVERLVGGDETTVDVLLDLSGRALCAVPRRRLQVRGGEVTRGIVERSPELEARAMAIAAGLGCIGPVTVQFRNPAPGRWVAMELNARMGGGLPLAIGAGADWPRWILQMAAGREPSVAAATVHDGMVMTRTDRSIFLPPSRLSVPRGIPVPLPPVIVFDMDDTLYPEADFVRSGHRAVAERAWQDLGVDIEPELRRRFAAGQRGDLMSTVLADLGIATPGDDYVGRVLVPAYREHAPAIRPHVETIPVLTELRARGHRLALLSDGWAEVQRRKLDTLGLAPFFDEIVITDEIGRDAWKPSPRGFQRILDALCVSGDEALYVSDNPLKDFAGPHQLGMRTLRIVRPGTEHGQALAPAPEHQPQGLVRSLAELLAPARECPARLPTTRP</sequence>
<evidence type="ECO:0000256" key="5">
    <source>
        <dbReference type="PROSITE-ProRule" id="PRU00409"/>
    </source>
</evidence>
<proteinExistence type="predicted"/>
<keyword evidence="4" id="KW-0460">Magnesium</keyword>
<dbReference type="PANTHER" id="PTHR46470:SF2">
    <property type="entry name" value="GLYCERALDEHYDE 3-PHOSPHATE PHOSPHATASE"/>
    <property type="match status" value="1"/>
</dbReference>
<dbReference type="InterPro" id="IPR048764">
    <property type="entry name" value="PylC_N"/>
</dbReference>
<keyword evidence="8" id="KW-1185">Reference proteome</keyword>
<accession>A0ABW7ET22</accession>
<reference evidence="7 8" key="1">
    <citation type="submission" date="2024-09" db="EMBL/GenBank/DDBJ databases">
        <title>Novel species of the genus Pelomonas and Roseateles isolated from streams.</title>
        <authorList>
            <person name="Lu H."/>
        </authorList>
    </citation>
    <scope>NUCLEOTIDE SEQUENCE [LARGE SCALE GENOMIC DNA]</scope>
    <source>
        <strain evidence="7 8">DC23W</strain>
    </source>
</reference>
<dbReference type="Gene3D" id="1.10.150.520">
    <property type="match status" value="1"/>
</dbReference>
<dbReference type="InterPro" id="IPR013815">
    <property type="entry name" value="ATP_grasp_subdomain_1"/>
</dbReference>
<dbReference type="Pfam" id="PF00702">
    <property type="entry name" value="Hydrolase"/>
    <property type="match status" value="1"/>
</dbReference>
<dbReference type="Gene3D" id="3.30.470.20">
    <property type="entry name" value="ATP-grasp fold, B domain"/>
    <property type="match status" value="1"/>
</dbReference>
<evidence type="ECO:0000256" key="4">
    <source>
        <dbReference type="ARBA" id="ARBA00022842"/>
    </source>
</evidence>
<feature type="domain" description="ATP-grasp" evidence="6">
    <location>
        <begin position="109"/>
        <end position="289"/>
    </location>
</feature>
<dbReference type="Gene3D" id="3.40.50.20">
    <property type="match status" value="1"/>
</dbReference>
<evidence type="ECO:0000313" key="7">
    <source>
        <dbReference type="EMBL" id="MFG6415763.1"/>
    </source>
</evidence>
<dbReference type="SFLD" id="SFLDS00003">
    <property type="entry name" value="Haloacid_Dehalogenase"/>
    <property type="match status" value="1"/>
</dbReference>
<keyword evidence="5" id="KW-0067">ATP-binding</keyword>
<comment type="caution">
    <text evidence="7">The sequence shown here is derived from an EMBL/GenBank/DDBJ whole genome shotgun (WGS) entry which is preliminary data.</text>
</comment>
<dbReference type="SFLD" id="SFLDG01129">
    <property type="entry name" value="C1.5:_HAD__Beta-PGM__Phosphata"/>
    <property type="match status" value="1"/>
</dbReference>
<organism evidence="7 8">
    <name type="scientific">Pelomonas dachongensis</name>
    <dbReference type="NCBI Taxonomy" id="3299029"/>
    <lineage>
        <taxon>Bacteria</taxon>
        <taxon>Pseudomonadati</taxon>
        <taxon>Pseudomonadota</taxon>
        <taxon>Betaproteobacteria</taxon>
        <taxon>Burkholderiales</taxon>
        <taxon>Sphaerotilaceae</taxon>
        <taxon>Roseateles</taxon>
    </lineage>
</organism>
<keyword evidence="5" id="KW-0547">Nucleotide-binding</keyword>
<dbReference type="InterPro" id="IPR036412">
    <property type="entry name" value="HAD-like_sf"/>
</dbReference>
<dbReference type="Proteomes" id="UP001606300">
    <property type="component" value="Unassembled WGS sequence"/>
</dbReference>
<dbReference type="PANTHER" id="PTHR46470">
    <property type="entry name" value="N-ACYLNEURAMINATE-9-PHOSPHATASE"/>
    <property type="match status" value="1"/>
</dbReference>
<name>A0ABW7ET22_9BURK</name>
<dbReference type="SUPFAM" id="SSF56059">
    <property type="entry name" value="Glutathione synthetase ATP-binding domain-like"/>
    <property type="match status" value="1"/>
</dbReference>
<dbReference type="InterPro" id="IPR011761">
    <property type="entry name" value="ATP-grasp"/>
</dbReference>
<evidence type="ECO:0000256" key="2">
    <source>
        <dbReference type="ARBA" id="ARBA00022723"/>
    </source>
</evidence>
<dbReference type="EMBL" id="JBIGHY010000006">
    <property type="protein sequence ID" value="MFG6415763.1"/>
    <property type="molecule type" value="Genomic_DNA"/>
</dbReference>